<sequence length="167" mass="18260">MHEIAWPAEYTPGATDNFISNEVIAGSLTAADIWPFLIDSSKWASYYDNVADFAYADGKGPGLAVGLRFSFVTFGSRLNAEVVELQGPGEGSPGRLAWRGWNDADDAKTKISVYHAWLIEDLPGRRVRVLTQESQIGELAAQLATLRPSPMLVRHQDWVDGLVGAAR</sequence>
<dbReference type="EMBL" id="JAHBOM010000019">
    <property type="protein sequence ID" value="MBU8825779.1"/>
    <property type="molecule type" value="Genomic_DNA"/>
</dbReference>
<gene>
    <name evidence="1" type="ORF">KL859_23260</name>
</gene>
<evidence type="ECO:0000313" key="1">
    <source>
        <dbReference type="EMBL" id="MBU8825779.1"/>
    </source>
</evidence>
<proteinExistence type="predicted"/>
<reference evidence="1 2" key="1">
    <citation type="submission" date="2021-05" db="EMBL/GenBank/DDBJ databases">
        <title>Draft Genome Sequences of Clinical Respiratory Isolates of Mycobacterium goodii Recovered in Ireland.</title>
        <authorList>
            <person name="Flanagan P.R."/>
            <person name="Mok S."/>
            <person name="Roycroft E."/>
            <person name="Rogers T.R."/>
            <person name="Fitzgibbon M."/>
        </authorList>
    </citation>
    <scope>NUCLEOTIDE SEQUENCE [LARGE SCALE GENOMIC DNA]</scope>
    <source>
        <strain evidence="1 2">14IE55</strain>
    </source>
</reference>
<dbReference type="Gene3D" id="3.30.530.20">
    <property type="match status" value="1"/>
</dbReference>
<accession>A0ABS6HSV8</accession>
<comment type="caution">
    <text evidence="1">The sequence shown here is derived from an EMBL/GenBank/DDBJ whole genome shotgun (WGS) entry which is preliminary data.</text>
</comment>
<protein>
    <recommendedName>
        <fullName evidence="3">Polyketide cyclase</fullName>
    </recommendedName>
</protein>
<name>A0ABS6HSV8_MYCGD</name>
<evidence type="ECO:0008006" key="3">
    <source>
        <dbReference type="Google" id="ProtNLM"/>
    </source>
</evidence>
<keyword evidence="2" id="KW-1185">Reference proteome</keyword>
<dbReference type="InterPro" id="IPR023393">
    <property type="entry name" value="START-like_dom_sf"/>
</dbReference>
<dbReference type="Proteomes" id="UP000696413">
    <property type="component" value="Unassembled WGS sequence"/>
</dbReference>
<dbReference type="RefSeq" id="WP_214395580.1">
    <property type="nucleotide sequence ID" value="NZ_JAHBOL010000044.1"/>
</dbReference>
<organism evidence="1 2">
    <name type="scientific">Mycolicibacterium goodii</name>
    <name type="common">Mycobacterium goodii</name>
    <dbReference type="NCBI Taxonomy" id="134601"/>
    <lineage>
        <taxon>Bacteria</taxon>
        <taxon>Bacillati</taxon>
        <taxon>Actinomycetota</taxon>
        <taxon>Actinomycetes</taxon>
        <taxon>Mycobacteriales</taxon>
        <taxon>Mycobacteriaceae</taxon>
        <taxon>Mycolicibacterium</taxon>
    </lineage>
</organism>
<dbReference type="SUPFAM" id="SSF55961">
    <property type="entry name" value="Bet v1-like"/>
    <property type="match status" value="1"/>
</dbReference>
<evidence type="ECO:0000313" key="2">
    <source>
        <dbReference type="Proteomes" id="UP000696413"/>
    </source>
</evidence>